<protein>
    <submittedName>
        <fullName evidence="1">Uncharacterized protein</fullName>
    </submittedName>
</protein>
<reference evidence="1 2" key="1">
    <citation type="submission" date="2018-02" db="EMBL/GenBank/DDBJ databases">
        <title>The genomes of Aspergillus section Nigri reveals drivers in fungal speciation.</title>
        <authorList>
            <consortium name="DOE Joint Genome Institute"/>
            <person name="Vesth T.C."/>
            <person name="Nybo J."/>
            <person name="Theobald S."/>
            <person name="Brandl J."/>
            <person name="Frisvad J.C."/>
            <person name="Nielsen K.F."/>
            <person name="Lyhne E.K."/>
            <person name="Kogle M.E."/>
            <person name="Kuo A."/>
            <person name="Riley R."/>
            <person name="Clum A."/>
            <person name="Nolan M."/>
            <person name="Lipzen A."/>
            <person name="Salamov A."/>
            <person name="Henrissat B."/>
            <person name="Wiebenga A."/>
            <person name="De vries R.P."/>
            <person name="Grigoriev I.V."/>
            <person name="Mortensen U.H."/>
            <person name="Andersen M.R."/>
            <person name="Baker S.E."/>
        </authorList>
    </citation>
    <scope>NUCLEOTIDE SEQUENCE [LARGE SCALE GENOMIC DNA]</scope>
    <source>
        <strain evidence="1 2">CBS 114.51</strain>
    </source>
</reference>
<proteinExistence type="predicted"/>
<dbReference type="RefSeq" id="XP_025532644.1">
    <property type="nucleotide sequence ID" value="XM_025670966.1"/>
</dbReference>
<sequence>MDQAGVARSISPKYDLNLHFTSGICATVLLARTEILKSIIGSNAWPEAPLSAHRASLQVELVPELLARLRTEIGINKMLIAYGITETTSSLRSLRSHL</sequence>
<accession>A0A8T8XF83</accession>
<gene>
    <name evidence="1" type="ORF">BO86DRAFT_384829</name>
</gene>
<dbReference type="AlphaFoldDB" id="A0A8T8XF83"/>
<evidence type="ECO:0000313" key="2">
    <source>
        <dbReference type="Proteomes" id="UP000249497"/>
    </source>
</evidence>
<name>A0A8T8XF83_ASPJA</name>
<keyword evidence="2" id="KW-1185">Reference proteome</keyword>
<organism evidence="1 2">
    <name type="scientific">Aspergillus japonicus CBS 114.51</name>
    <dbReference type="NCBI Taxonomy" id="1448312"/>
    <lineage>
        <taxon>Eukaryota</taxon>
        <taxon>Fungi</taxon>
        <taxon>Dikarya</taxon>
        <taxon>Ascomycota</taxon>
        <taxon>Pezizomycotina</taxon>
        <taxon>Eurotiomycetes</taxon>
        <taxon>Eurotiomycetidae</taxon>
        <taxon>Eurotiales</taxon>
        <taxon>Aspergillaceae</taxon>
        <taxon>Aspergillus</taxon>
        <taxon>Aspergillus subgen. Circumdati</taxon>
    </lineage>
</organism>
<dbReference type="Proteomes" id="UP000249497">
    <property type="component" value="Unassembled WGS sequence"/>
</dbReference>
<evidence type="ECO:0000313" key="1">
    <source>
        <dbReference type="EMBL" id="RAH86750.1"/>
    </source>
</evidence>
<dbReference type="EMBL" id="KZ824771">
    <property type="protein sequence ID" value="RAH86750.1"/>
    <property type="molecule type" value="Genomic_DNA"/>
</dbReference>
<dbReference type="GeneID" id="37174658"/>